<feature type="compositionally biased region" description="Low complexity" evidence="1">
    <location>
        <begin position="146"/>
        <end position="163"/>
    </location>
</feature>
<protein>
    <submittedName>
        <fullName evidence="2">Uncharacterized protein</fullName>
    </submittedName>
</protein>
<evidence type="ECO:0000256" key="1">
    <source>
        <dbReference type="SAM" id="MobiDB-lite"/>
    </source>
</evidence>
<evidence type="ECO:0000313" key="2">
    <source>
        <dbReference type="EMBL" id="MBK1815069.1"/>
    </source>
</evidence>
<dbReference type="AlphaFoldDB" id="A0A934R1I8"/>
<keyword evidence="3" id="KW-1185">Reference proteome</keyword>
<sequence length="343" mass="37118">MNWLNLNIQTLDSEQFLGSEPVDRATWLCLLRYCIGQENSGVMVDCAGWSDRKWQQLVRVTKKEAERVCDLWGWDGGTLRVWGYPGDKECEVKRLREIGKQTTEAKRAAARTNGAKGGRPRTADRGAETEADEDADVGARDRPEDGGVCEVVSGGVVDRPPVGTGRGGPAGPVRVVDGNRTCAVAGGPAGAGAEGPAPGGSSRVLETQQGTEQKTRAEPMEGKGMEMEGEGNGIPPDPPRGGLEALAEEMWELCPRLGRERSSQAQLMAQLRRLPAVVALEGGRMLVSLRAWCLSESWTREEGRFVPGIHRWVRDGKWRLVPEPAGVGKGKFAGIQEDIDLPI</sequence>
<dbReference type="RefSeq" id="WP_200350039.1">
    <property type="nucleotide sequence ID" value="NZ_BAABHZ010000005.1"/>
</dbReference>
<comment type="caution">
    <text evidence="2">The sequence shown here is derived from an EMBL/GenBank/DDBJ whole genome shotgun (WGS) entry which is preliminary data.</text>
</comment>
<evidence type="ECO:0000313" key="3">
    <source>
        <dbReference type="Proteomes" id="UP000600139"/>
    </source>
</evidence>
<gene>
    <name evidence="2" type="ORF">JIN84_05570</name>
</gene>
<dbReference type="Proteomes" id="UP000600139">
    <property type="component" value="Unassembled WGS sequence"/>
</dbReference>
<reference evidence="2" key="1">
    <citation type="submission" date="2021-01" db="EMBL/GenBank/DDBJ databases">
        <title>Modified the classification status of verrucomicrobia.</title>
        <authorList>
            <person name="Feng X."/>
        </authorList>
    </citation>
    <scope>NUCLEOTIDE SEQUENCE</scope>
    <source>
        <strain evidence="2">JCM 18052</strain>
    </source>
</reference>
<accession>A0A934R1I8</accession>
<dbReference type="EMBL" id="JAENIK010000005">
    <property type="protein sequence ID" value="MBK1815069.1"/>
    <property type="molecule type" value="Genomic_DNA"/>
</dbReference>
<feature type="region of interest" description="Disordered" evidence="1">
    <location>
        <begin position="101"/>
        <end position="174"/>
    </location>
</feature>
<proteinExistence type="predicted"/>
<feature type="region of interest" description="Disordered" evidence="1">
    <location>
        <begin position="187"/>
        <end position="235"/>
    </location>
</feature>
<feature type="compositionally biased region" description="Basic and acidic residues" evidence="1">
    <location>
        <begin position="213"/>
        <end position="226"/>
    </location>
</feature>
<name>A0A934R1I8_9BACT</name>
<organism evidence="2 3">
    <name type="scientific">Luteolibacter yonseiensis</name>
    <dbReference type="NCBI Taxonomy" id="1144680"/>
    <lineage>
        <taxon>Bacteria</taxon>
        <taxon>Pseudomonadati</taxon>
        <taxon>Verrucomicrobiota</taxon>
        <taxon>Verrucomicrobiia</taxon>
        <taxon>Verrucomicrobiales</taxon>
        <taxon>Verrucomicrobiaceae</taxon>
        <taxon>Luteolibacter</taxon>
    </lineage>
</organism>